<feature type="domain" description="DH" evidence="4">
    <location>
        <begin position="597"/>
        <end position="790"/>
    </location>
</feature>
<feature type="domain" description="PH" evidence="3">
    <location>
        <begin position="826"/>
        <end position="934"/>
    </location>
</feature>
<feature type="compositionally biased region" description="Polar residues" evidence="2">
    <location>
        <begin position="270"/>
        <end position="296"/>
    </location>
</feature>
<feature type="compositionally biased region" description="Polar residues" evidence="2">
    <location>
        <begin position="120"/>
        <end position="135"/>
    </location>
</feature>
<dbReference type="GeneID" id="30201704"/>
<dbReference type="InterPro" id="IPR035899">
    <property type="entry name" value="DBL_dom_sf"/>
</dbReference>
<dbReference type="Pfam" id="PF00780">
    <property type="entry name" value="CNH"/>
    <property type="match status" value="1"/>
</dbReference>
<protein>
    <recommendedName>
        <fullName evidence="8">PH domain-containing protein</fullName>
    </recommendedName>
</protein>
<dbReference type="InterPro" id="IPR001180">
    <property type="entry name" value="CNH_dom"/>
</dbReference>
<dbReference type="SUPFAM" id="SSF50729">
    <property type="entry name" value="PH domain-like"/>
    <property type="match status" value="1"/>
</dbReference>
<feature type="region of interest" description="Disordered" evidence="2">
    <location>
        <begin position="248"/>
        <end position="325"/>
    </location>
</feature>
<keyword evidence="1" id="KW-0344">Guanine-nucleotide releasing factor</keyword>
<dbReference type="Proteomes" id="UP000094112">
    <property type="component" value="Unassembled WGS sequence"/>
</dbReference>
<sequence>MSFQRNGFGDNQQRAPYPDTELAWDPVESLEEFNKSTYSSYIQHLDSVPLDTAPPIPGPPLPTRPPQHIIDQHISSINQKEQFQSFQRTPFINTNTAPNSTSLQSTPSTSRVRGPRQLPNKFSNPNLSASINSSPGYGVRQEWPQINYNPGGFNTPPRPDPFNSSPQRSMPNSSPFMNQNESSFMSSPIQIQPLNSSPVQQIHQSPITGPRPFPFSSPSYNQQPPSPTSQRRLPLKVNTISNQYSIQNDTSFMDSPTSAYTQKLPDIPTLTPSTMQESPVQFNTDQQRTSRNSPSPTKGLAGPRLMPSMSSHSTLKISPSSSPTKVDYYDHRTSWNSAYSLNIIPADENDDLDSISAPPSAVEIVPEVPNVSTIPPIPRTTSLFDPDSIPIPDEPPQRGSTITSRQTGGEKGLPPLPDSLNLPSLPFSSYSLMASHFKECENIQLLSELFKWSVSLVNEWSEGLNISKNEYKRSLKLMISNNSPKLNNFIIDANIETILNSFEKQNAIYFDHNDNVHFMDNVNVSGVLPQLTGCYSKAHNISSLYQCYSPRCSLTIYQPPVPTVPAKESGVAKLGEWTSYWNITEQDLVEMDESEVKKQSHIFELIRQQQNIINLGEIQIREYGQSFKNANPQLLPDVSKFYNDAFNSVKPLIDIHKKHLLEPLLHRINTQGKFITNIGELFLNWATAATVPYLKYTEKLATVRELIKFEKNRQSRFAEWLYKVDQNPKVMEASLDHNRIFFSGFIGHTQLLSLALNSVYKKTRENDMDHVLLKNAIDEINKLNRKIDEMQDSALQNRHLRLLAGRLTWKNNVLANDLKLSEPNRRLIKEGAVTRKREKWITSNYYLILLDNYLLITEPQKDEHYKISEKPIPIEFLQIETKNFASASNVNLSTEGEIYPFKVRYTGQNVSYTFYAETLAERDSWFHSINQVQSKKVKNSIFEPFKISILADQFAYEEGEQPQKLPLLAAGSNIDVALKSIEADKSTDVTRPLMFSEVSCGTTFHFQDRSFYVLGLNFGLYITEAENPKGWKRVLELGKITQVEQLDSLMVILADKALYYFNIVSLLLNYYDQNYDGQTVGEKLSKRDVSFFKIGTYYNTKLLFLMKSSISTVGSRFKVYTPIMDTFGVFQYFQLYKRFQYASDCFGISIFNSMFVLHTSKGFEILSFQILNESQPIPKFIEYLKKPKTELDLIKKKLNSSSAKPLTMVKVFQKPQFYLIYDSFAIVIDTIGQLISNNFIFPFKFKCSKVCLKENFLICIGEDIVEIFDLNYDDALGFQKFDPVQIITGKDIRLIDGIDAKIVMAHPKITGRQLVITLDRIL</sequence>
<dbReference type="InterPro" id="IPR011993">
    <property type="entry name" value="PH-like_dom_sf"/>
</dbReference>
<dbReference type="Pfam" id="PF23582">
    <property type="entry name" value="WHD_RGF3"/>
    <property type="match status" value="1"/>
</dbReference>
<dbReference type="SMART" id="SM00233">
    <property type="entry name" value="PH"/>
    <property type="match status" value="1"/>
</dbReference>
<evidence type="ECO:0000313" key="7">
    <source>
        <dbReference type="Proteomes" id="UP000094112"/>
    </source>
</evidence>
<name>A0A1E3PBN2_WICAA</name>
<evidence type="ECO:0000256" key="2">
    <source>
        <dbReference type="SAM" id="MobiDB-lite"/>
    </source>
</evidence>
<dbReference type="Gene3D" id="1.20.900.10">
    <property type="entry name" value="Dbl homology (DH) domain"/>
    <property type="match status" value="1"/>
</dbReference>
<dbReference type="RefSeq" id="XP_019041917.1">
    <property type="nucleotide sequence ID" value="XM_019184458.1"/>
</dbReference>
<feature type="region of interest" description="Disordered" evidence="2">
    <location>
        <begin position="91"/>
        <end position="234"/>
    </location>
</feature>
<dbReference type="PROSITE" id="PS50010">
    <property type="entry name" value="DH_2"/>
    <property type="match status" value="1"/>
</dbReference>
<dbReference type="PANTHER" id="PTHR46572">
    <property type="entry name" value="RHO1 GDP-GTP EXCHANGE PROTEIN 1-RELATED"/>
    <property type="match status" value="1"/>
</dbReference>
<organism evidence="6 7">
    <name type="scientific">Wickerhamomyces anomalus (strain ATCC 58044 / CBS 1984 / NCYC 433 / NRRL Y-366-8)</name>
    <name type="common">Yeast</name>
    <name type="synonym">Hansenula anomala</name>
    <dbReference type="NCBI Taxonomy" id="683960"/>
    <lineage>
        <taxon>Eukaryota</taxon>
        <taxon>Fungi</taxon>
        <taxon>Dikarya</taxon>
        <taxon>Ascomycota</taxon>
        <taxon>Saccharomycotina</taxon>
        <taxon>Saccharomycetes</taxon>
        <taxon>Phaffomycetales</taxon>
        <taxon>Wickerhamomycetaceae</taxon>
        <taxon>Wickerhamomyces</taxon>
    </lineage>
</organism>
<feature type="compositionally biased region" description="Pro residues" evidence="2">
    <location>
        <begin position="52"/>
        <end position="65"/>
    </location>
</feature>
<dbReference type="Pfam" id="PF00169">
    <property type="entry name" value="PH"/>
    <property type="match status" value="1"/>
</dbReference>
<reference evidence="6 7" key="1">
    <citation type="journal article" date="2016" name="Proc. Natl. Acad. Sci. U.S.A.">
        <title>Comparative genomics of biotechnologically important yeasts.</title>
        <authorList>
            <person name="Riley R."/>
            <person name="Haridas S."/>
            <person name="Wolfe K.H."/>
            <person name="Lopes M.R."/>
            <person name="Hittinger C.T."/>
            <person name="Goeker M."/>
            <person name="Salamov A.A."/>
            <person name="Wisecaver J.H."/>
            <person name="Long T.M."/>
            <person name="Calvey C.H."/>
            <person name="Aerts A.L."/>
            <person name="Barry K.W."/>
            <person name="Choi C."/>
            <person name="Clum A."/>
            <person name="Coughlan A.Y."/>
            <person name="Deshpande S."/>
            <person name="Douglass A.P."/>
            <person name="Hanson S.J."/>
            <person name="Klenk H.-P."/>
            <person name="LaButti K.M."/>
            <person name="Lapidus A."/>
            <person name="Lindquist E.A."/>
            <person name="Lipzen A.M."/>
            <person name="Meier-Kolthoff J.P."/>
            <person name="Ohm R.A."/>
            <person name="Otillar R.P."/>
            <person name="Pangilinan J.L."/>
            <person name="Peng Y."/>
            <person name="Rokas A."/>
            <person name="Rosa C.A."/>
            <person name="Scheuner C."/>
            <person name="Sibirny A.A."/>
            <person name="Slot J.C."/>
            <person name="Stielow J.B."/>
            <person name="Sun H."/>
            <person name="Kurtzman C.P."/>
            <person name="Blackwell M."/>
            <person name="Grigoriev I.V."/>
            <person name="Jeffries T.W."/>
        </authorList>
    </citation>
    <scope>NUCLEOTIDE SEQUENCE [LARGE SCALE GENOMIC DNA]</scope>
    <source>
        <strain evidence="7">ATCC 58044 / CBS 1984 / NCYC 433 / NRRL Y-366-8</strain>
    </source>
</reference>
<evidence type="ECO:0000259" key="3">
    <source>
        <dbReference type="PROSITE" id="PS50003"/>
    </source>
</evidence>
<feature type="region of interest" description="Disordered" evidence="2">
    <location>
        <begin position="49"/>
        <end position="68"/>
    </location>
</feature>
<feature type="compositionally biased region" description="Polar residues" evidence="2">
    <location>
        <begin position="398"/>
        <end position="407"/>
    </location>
</feature>
<gene>
    <name evidence="6" type="ORF">WICANDRAFT_76879</name>
</gene>
<dbReference type="InterPro" id="IPR052233">
    <property type="entry name" value="Rho-type_GEFs"/>
</dbReference>
<evidence type="ECO:0000313" key="6">
    <source>
        <dbReference type="EMBL" id="ODQ62710.1"/>
    </source>
</evidence>
<dbReference type="InterPro" id="IPR001849">
    <property type="entry name" value="PH_domain"/>
</dbReference>
<evidence type="ECO:0000256" key="1">
    <source>
        <dbReference type="ARBA" id="ARBA00022658"/>
    </source>
</evidence>
<accession>A0A1E3PBN2</accession>
<dbReference type="PROSITE" id="PS50219">
    <property type="entry name" value="CNH"/>
    <property type="match status" value="1"/>
</dbReference>
<feature type="region of interest" description="Disordered" evidence="2">
    <location>
        <begin position="375"/>
        <end position="416"/>
    </location>
</feature>
<dbReference type="Gene3D" id="2.30.29.30">
    <property type="entry name" value="Pleckstrin-homology domain (PH domain)/Phosphotyrosine-binding domain (PTB)"/>
    <property type="match status" value="1"/>
</dbReference>
<dbReference type="PANTHER" id="PTHR46572:SF1">
    <property type="entry name" value="RHO1 GUANINE NUCLEOTIDE EXCHANGE FACTOR TUS1"/>
    <property type="match status" value="1"/>
</dbReference>
<feature type="compositionally biased region" description="Polar residues" evidence="2">
    <location>
        <begin position="248"/>
        <end position="261"/>
    </location>
</feature>
<dbReference type="STRING" id="683960.A0A1E3PBN2"/>
<feature type="domain" description="CNH" evidence="5">
    <location>
        <begin position="995"/>
        <end position="1302"/>
    </location>
</feature>
<dbReference type="GO" id="GO:0005085">
    <property type="term" value="F:guanyl-nucleotide exchange factor activity"/>
    <property type="evidence" value="ECO:0007669"/>
    <property type="project" value="UniProtKB-KW"/>
</dbReference>
<dbReference type="SUPFAM" id="SSF48065">
    <property type="entry name" value="DBL homology domain (DH-domain)"/>
    <property type="match status" value="1"/>
</dbReference>
<feature type="compositionally biased region" description="Polar residues" evidence="2">
    <location>
        <begin position="91"/>
        <end position="111"/>
    </location>
</feature>
<dbReference type="SMART" id="SM00036">
    <property type="entry name" value="CNH"/>
    <property type="match status" value="1"/>
</dbReference>
<dbReference type="InterPro" id="IPR000219">
    <property type="entry name" value="DH_dom"/>
</dbReference>
<dbReference type="Pfam" id="PF00621">
    <property type="entry name" value="RhoGEF"/>
    <property type="match status" value="1"/>
</dbReference>
<feature type="compositionally biased region" description="Polar residues" evidence="2">
    <location>
        <begin position="162"/>
        <end position="207"/>
    </location>
</feature>
<dbReference type="EMBL" id="KV454208">
    <property type="protein sequence ID" value="ODQ62710.1"/>
    <property type="molecule type" value="Genomic_DNA"/>
</dbReference>
<dbReference type="OrthoDB" id="660555at2759"/>
<feature type="compositionally biased region" description="Polar residues" evidence="2">
    <location>
        <begin position="308"/>
        <end position="324"/>
    </location>
</feature>
<dbReference type="PROSITE" id="PS50003">
    <property type="entry name" value="PH_DOMAIN"/>
    <property type="match status" value="1"/>
</dbReference>
<dbReference type="InterPro" id="IPR057283">
    <property type="entry name" value="RGF3_WH"/>
</dbReference>
<evidence type="ECO:0008006" key="8">
    <source>
        <dbReference type="Google" id="ProtNLM"/>
    </source>
</evidence>
<keyword evidence="7" id="KW-1185">Reference proteome</keyword>
<evidence type="ECO:0000259" key="4">
    <source>
        <dbReference type="PROSITE" id="PS50010"/>
    </source>
</evidence>
<evidence type="ECO:0000259" key="5">
    <source>
        <dbReference type="PROSITE" id="PS50219"/>
    </source>
</evidence>
<proteinExistence type="predicted"/>